<dbReference type="Proteomes" id="UP000006265">
    <property type="component" value="Unassembled WGS sequence"/>
</dbReference>
<organism evidence="2 3">
    <name type="scientific">Mycolicibacterium hassiacum (strain DSM 44199 / CIP 105218 / JCM 12690 / 3849)</name>
    <name type="common">Mycobacterium hassiacum</name>
    <dbReference type="NCBI Taxonomy" id="1122247"/>
    <lineage>
        <taxon>Bacteria</taxon>
        <taxon>Bacillati</taxon>
        <taxon>Actinomycetota</taxon>
        <taxon>Actinomycetes</taxon>
        <taxon>Mycobacteriales</taxon>
        <taxon>Mycobacteriaceae</taxon>
        <taxon>Mycolicibacterium</taxon>
    </lineage>
</organism>
<keyword evidence="3" id="KW-1185">Reference proteome</keyword>
<reference evidence="2 3" key="1">
    <citation type="journal article" date="2012" name="J. Bacteriol.">
        <title>Genome sequence of Mycobacterium hassiacum DSM 44199, a rare source of heat-stable mycobacterial proteins.</title>
        <authorList>
            <person name="Tiago I."/>
            <person name="Maranha A."/>
            <person name="Mendes V."/>
            <person name="Alarico S."/>
            <person name="Moynihan P.J."/>
            <person name="Clarke A.J."/>
            <person name="Macedo-Ribeiro S."/>
            <person name="Pereira P.J."/>
            <person name="Empadinhas N."/>
        </authorList>
    </citation>
    <scope>NUCLEOTIDE SEQUENCE [LARGE SCALE GENOMIC DNA]</scope>
    <source>
        <strain evidence="3">DSM 44199 / CIP 105218 / JCM 12690 / 3849</strain>
    </source>
</reference>
<feature type="region of interest" description="Disordered" evidence="1">
    <location>
        <begin position="1"/>
        <end position="21"/>
    </location>
</feature>
<name>K5BKL2_MYCHD</name>
<evidence type="ECO:0000313" key="2">
    <source>
        <dbReference type="EMBL" id="EKF25059.1"/>
    </source>
</evidence>
<proteinExistence type="predicted"/>
<dbReference type="EMBL" id="AMRA01000024">
    <property type="protein sequence ID" value="EKF25059.1"/>
    <property type="molecule type" value="Genomic_DNA"/>
</dbReference>
<evidence type="ECO:0000256" key="1">
    <source>
        <dbReference type="SAM" id="MobiDB-lite"/>
    </source>
</evidence>
<gene>
    <name evidence="2" type="ORF">C731_0936</name>
</gene>
<sequence length="69" mass="7215">MLSITTSPGPLPGRRPVSGTDRCGVHHGLALRRDTGAGRICRQVNVPVFVIEGVVAAAEDRRRPGVTAG</sequence>
<protein>
    <submittedName>
        <fullName evidence="2">Uncharacterized protein</fullName>
    </submittedName>
</protein>
<accession>K5BKL2</accession>
<dbReference type="AlphaFoldDB" id="K5BKL2"/>
<evidence type="ECO:0000313" key="3">
    <source>
        <dbReference type="Proteomes" id="UP000006265"/>
    </source>
</evidence>
<comment type="caution">
    <text evidence="2">The sequence shown here is derived from an EMBL/GenBank/DDBJ whole genome shotgun (WGS) entry which is preliminary data.</text>
</comment>